<keyword evidence="1" id="KW-0863">Zinc-finger</keyword>
<dbReference type="Pfam" id="PF00098">
    <property type="entry name" value="zf-CCHC"/>
    <property type="match status" value="1"/>
</dbReference>
<dbReference type="SUPFAM" id="SSF57756">
    <property type="entry name" value="Retrovirus zinc finger-like domains"/>
    <property type="match status" value="1"/>
</dbReference>
<dbReference type="GO" id="GO:0003676">
    <property type="term" value="F:nucleic acid binding"/>
    <property type="evidence" value="ECO:0007669"/>
    <property type="project" value="InterPro"/>
</dbReference>
<feature type="region of interest" description="Disordered" evidence="2">
    <location>
        <begin position="308"/>
        <end position="328"/>
    </location>
</feature>
<dbReference type="PANTHER" id="PTHR33223:SF11">
    <property type="entry name" value="ELEMENT PROTEIN, PUTATIVE-RELATED"/>
    <property type="match status" value="1"/>
</dbReference>
<dbReference type="SMART" id="SM00343">
    <property type="entry name" value="ZnF_C2HC"/>
    <property type="match status" value="1"/>
</dbReference>
<proteinExistence type="predicted"/>
<evidence type="ECO:0000259" key="3">
    <source>
        <dbReference type="PROSITE" id="PS50158"/>
    </source>
</evidence>
<accession>A0A147BJB3</accession>
<feature type="compositionally biased region" description="Basic and acidic residues" evidence="2">
    <location>
        <begin position="278"/>
        <end position="293"/>
    </location>
</feature>
<feature type="region of interest" description="Disordered" evidence="2">
    <location>
        <begin position="219"/>
        <end position="240"/>
    </location>
</feature>
<evidence type="ECO:0000256" key="2">
    <source>
        <dbReference type="SAM" id="MobiDB-lite"/>
    </source>
</evidence>
<dbReference type="AlphaFoldDB" id="A0A147BJB3"/>
<name>A0A147BJB3_IXORI</name>
<evidence type="ECO:0000313" key="4">
    <source>
        <dbReference type="EMBL" id="JAR90877.1"/>
    </source>
</evidence>
<dbReference type="InterPro" id="IPR001878">
    <property type="entry name" value="Znf_CCHC"/>
</dbReference>
<keyword evidence="1" id="KW-0479">Metal-binding</keyword>
<dbReference type="PROSITE" id="PS50158">
    <property type="entry name" value="ZF_CCHC"/>
    <property type="match status" value="1"/>
</dbReference>
<organism evidence="4">
    <name type="scientific">Ixodes ricinus</name>
    <name type="common">Common tick</name>
    <name type="synonym">Acarus ricinus</name>
    <dbReference type="NCBI Taxonomy" id="34613"/>
    <lineage>
        <taxon>Eukaryota</taxon>
        <taxon>Metazoa</taxon>
        <taxon>Ecdysozoa</taxon>
        <taxon>Arthropoda</taxon>
        <taxon>Chelicerata</taxon>
        <taxon>Arachnida</taxon>
        <taxon>Acari</taxon>
        <taxon>Parasitiformes</taxon>
        <taxon>Ixodida</taxon>
        <taxon>Ixodoidea</taxon>
        <taxon>Ixodidae</taxon>
        <taxon>Ixodinae</taxon>
        <taxon>Ixodes</taxon>
    </lineage>
</organism>
<dbReference type="InterPro" id="IPR005162">
    <property type="entry name" value="Retrotrans_gag_dom"/>
</dbReference>
<feature type="domain" description="CCHC-type" evidence="3">
    <location>
        <begin position="296"/>
        <end position="312"/>
    </location>
</feature>
<sequence>MTMLLQIQREQMMRSSSTPAGSTPPRDYLRLSLSVPVFSGYADGKSVAMFVSELRDYQAASGIDDETILTRLLPVALTDSAALWRQRQTKFTSMSDFEARFRTEFLPPDYSMRIRDELRARTQHPEESLIEFVRALQGLYDIADAAAPDAEKVQRAIRQSHPRFHPHLRGRTFNNLDEMAREAITIQADILAELRYRPPPPQNMTLEPSFAWSGNARVHSVEREPDDSNQASVPRALDPRAYESRRCSGYEGIHSQRYSPSIDQDEFLASGPVTRSLGEARKSGTPHEADGRATPRCFRCGQPGHIHRDCSERQRPPQTQGNGYGRRW</sequence>
<dbReference type="GO" id="GO:0008270">
    <property type="term" value="F:zinc ion binding"/>
    <property type="evidence" value="ECO:0007669"/>
    <property type="project" value="UniProtKB-KW"/>
</dbReference>
<dbReference type="PANTHER" id="PTHR33223">
    <property type="entry name" value="CCHC-TYPE DOMAIN-CONTAINING PROTEIN"/>
    <property type="match status" value="1"/>
</dbReference>
<dbReference type="Gene3D" id="4.10.60.10">
    <property type="entry name" value="Zinc finger, CCHC-type"/>
    <property type="match status" value="1"/>
</dbReference>
<dbReference type="Pfam" id="PF03732">
    <property type="entry name" value="Retrotrans_gag"/>
    <property type="match status" value="1"/>
</dbReference>
<dbReference type="InterPro" id="IPR036875">
    <property type="entry name" value="Znf_CCHC_sf"/>
</dbReference>
<dbReference type="EMBL" id="GEGO01004527">
    <property type="protein sequence ID" value="JAR90877.1"/>
    <property type="molecule type" value="Transcribed_RNA"/>
</dbReference>
<reference evidence="4" key="1">
    <citation type="journal article" date="2018" name="PLoS Negl. Trop. Dis.">
        <title>Sialome diversity of ticks revealed by RNAseq of single tick salivary glands.</title>
        <authorList>
            <person name="Perner J."/>
            <person name="Kropackova S."/>
            <person name="Kopacek P."/>
            <person name="Ribeiro J.M."/>
        </authorList>
    </citation>
    <scope>NUCLEOTIDE SEQUENCE</scope>
    <source>
        <strain evidence="4">Siblings of single egg batch collected in Ceske Budejovice</strain>
        <tissue evidence="4">Salivary glands</tissue>
    </source>
</reference>
<keyword evidence="1" id="KW-0862">Zinc</keyword>
<protein>
    <submittedName>
        <fullName evidence="4">Putative retrotransposon gag protein</fullName>
    </submittedName>
</protein>
<evidence type="ECO:0000256" key="1">
    <source>
        <dbReference type="PROSITE-ProRule" id="PRU00047"/>
    </source>
</evidence>
<feature type="region of interest" description="Disordered" evidence="2">
    <location>
        <begin position="276"/>
        <end position="296"/>
    </location>
</feature>